<evidence type="ECO:0000256" key="17">
    <source>
        <dbReference type="HAMAP-Rule" id="MF_01965"/>
    </source>
</evidence>
<keyword evidence="10 17" id="KW-0520">NAD</keyword>
<dbReference type="InterPro" id="IPR004443">
    <property type="entry name" value="YjeF_N_dom"/>
</dbReference>
<comment type="catalytic activity">
    <reaction evidence="16 17 18">
        <text>(6S)-NADPHX + ADP = AMP + phosphate + NADPH + H(+)</text>
        <dbReference type="Rhea" id="RHEA:32235"/>
        <dbReference type="ChEBI" id="CHEBI:15378"/>
        <dbReference type="ChEBI" id="CHEBI:43474"/>
        <dbReference type="ChEBI" id="CHEBI:57783"/>
        <dbReference type="ChEBI" id="CHEBI:64076"/>
        <dbReference type="ChEBI" id="CHEBI:456215"/>
        <dbReference type="ChEBI" id="CHEBI:456216"/>
        <dbReference type="EC" id="4.2.1.136"/>
    </reaction>
</comment>
<dbReference type="PIRSF" id="PIRSF017184">
    <property type="entry name" value="Nnr"/>
    <property type="match status" value="1"/>
</dbReference>
<dbReference type="Pfam" id="PF03853">
    <property type="entry name" value="YjeF_N"/>
    <property type="match status" value="1"/>
</dbReference>
<dbReference type="GO" id="GO:0046872">
    <property type="term" value="F:metal ion binding"/>
    <property type="evidence" value="ECO:0007669"/>
    <property type="project" value="UniProtKB-UniRule"/>
</dbReference>
<comment type="similarity">
    <text evidence="4 18">In the C-terminal section; belongs to the NnrD/CARKD family.</text>
</comment>
<keyword evidence="7 17" id="KW-0067">ATP-binding</keyword>
<comment type="function">
    <text evidence="17">Catalyzes the dehydration of the S-form of NAD(P)HX at the expense of ADP, which is converted to AMP. Together with NAD(P)HX epimerase, which catalyzes the epimerization of the S- and R-forms, the enzyme allows the repair of both epimers of NAD(P)HX, a damaged form of NAD(P)H that is a result of enzymatic or heat-dependent hydration.</text>
</comment>
<gene>
    <name evidence="17" type="primary">nnrD</name>
    <name evidence="21" type="ORF">SAMN05661109_01990</name>
</gene>
<accession>A0A1H9UY05</accession>
<keyword evidence="21" id="KW-0808">Transferase</keyword>
<dbReference type="GO" id="GO:0046496">
    <property type="term" value="P:nicotinamide nucleotide metabolic process"/>
    <property type="evidence" value="ECO:0007669"/>
    <property type="project" value="UniProtKB-UniRule"/>
</dbReference>
<evidence type="ECO:0000256" key="14">
    <source>
        <dbReference type="ARBA" id="ARBA00025153"/>
    </source>
</evidence>
<dbReference type="InterPro" id="IPR029056">
    <property type="entry name" value="Ribokinase-like"/>
</dbReference>
<dbReference type="Gene3D" id="3.40.1190.20">
    <property type="match status" value="1"/>
</dbReference>
<evidence type="ECO:0000256" key="5">
    <source>
        <dbReference type="ARBA" id="ARBA00022723"/>
    </source>
</evidence>
<dbReference type="GO" id="GO:0016301">
    <property type="term" value="F:kinase activity"/>
    <property type="evidence" value="ECO:0007669"/>
    <property type="project" value="UniProtKB-KW"/>
</dbReference>
<evidence type="ECO:0000256" key="16">
    <source>
        <dbReference type="ARBA" id="ARBA00049209"/>
    </source>
</evidence>
<comment type="similarity">
    <text evidence="17">Belongs to the NnrD/CARKD family.</text>
</comment>
<dbReference type="PANTHER" id="PTHR12592">
    <property type="entry name" value="ATP-DEPENDENT (S)-NAD(P)H-HYDRATE DEHYDRATASE FAMILY MEMBER"/>
    <property type="match status" value="1"/>
</dbReference>
<evidence type="ECO:0000259" key="20">
    <source>
        <dbReference type="PROSITE" id="PS51385"/>
    </source>
</evidence>
<keyword evidence="22" id="KW-1185">Reference proteome</keyword>
<dbReference type="GO" id="GO:0005524">
    <property type="term" value="F:ATP binding"/>
    <property type="evidence" value="ECO:0007669"/>
    <property type="project" value="UniProtKB-UniRule"/>
</dbReference>
<comment type="catalytic activity">
    <reaction evidence="15 17 18">
        <text>(6S)-NADHX + ADP = AMP + phosphate + NADH + H(+)</text>
        <dbReference type="Rhea" id="RHEA:32223"/>
        <dbReference type="ChEBI" id="CHEBI:15378"/>
        <dbReference type="ChEBI" id="CHEBI:43474"/>
        <dbReference type="ChEBI" id="CHEBI:57945"/>
        <dbReference type="ChEBI" id="CHEBI:64074"/>
        <dbReference type="ChEBI" id="CHEBI:456215"/>
        <dbReference type="ChEBI" id="CHEBI:456216"/>
        <dbReference type="EC" id="4.2.1.136"/>
    </reaction>
</comment>
<comment type="subunit">
    <text evidence="17">Homotetramer.</text>
</comment>
<feature type="domain" description="YjeF C-terminal" evidence="19">
    <location>
        <begin position="252"/>
        <end position="523"/>
    </location>
</feature>
<dbReference type="InterPro" id="IPR030677">
    <property type="entry name" value="Nnr"/>
</dbReference>
<dbReference type="PROSITE" id="PS51385">
    <property type="entry name" value="YJEF_N"/>
    <property type="match status" value="1"/>
</dbReference>
<dbReference type="GO" id="GO:0110051">
    <property type="term" value="P:metabolite repair"/>
    <property type="evidence" value="ECO:0007669"/>
    <property type="project" value="TreeGrafter"/>
</dbReference>
<feature type="binding site" evidence="17">
    <location>
        <position position="287"/>
    </location>
    <ligand>
        <name>(6S)-NADPHX</name>
        <dbReference type="ChEBI" id="CHEBI:64076"/>
    </ligand>
</feature>
<sequence>MSYAYTAAQIRAAEKPLLEAQDFPDQLMQQAASAVCDVTQAMVRADDHPLAAAVQEATGNARDVVLILAGKGGNGGDGLYAGAQLAMQGLKVEAFLTGGQAHEPALTAFRQAGGVVLEQPPTHQECARYRIAIDAITGIGGRGGLDDDTFGIVTSIRGWYVPVLAVDVPSGVEADTGVAHPQHVTADVTVTFGEFRLAHGLAPQCGQQLLAEIGNPALSNLLREQGSHYLVWRATQPVHIWPDGTWPEHLRTMRPPGVSRLEPGADDDKYTGGVVGIRAGSGTYPGAALLTVRGAVNATPAMVRYAGPQALEVVRAHPEVVVTKSIDKPARVQAWVFGPGAGTDNNAAAELEQLLNTELPVLIDADGLTLLTEHEELRALVVKREATTVLTPHDGEFARLRQACGLDQTHRLAETEALAAHLQATVVRKGRATIIAGGPHTHIIDAGHSWSATPGSGDVLAGIAGAHLARVAAQSPQLAQYALDQVVAIHAVAAKLSATTKFGQGPTSATKIADAVPAASAQLAAPS</sequence>
<feature type="binding site" evidence="17">
    <location>
        <position position="458"/>
    </location>
    <ligand>
        <name>(6S)-NADPHX</name>
        <dbReference type="ChEBI" id="CHEBI:64076"/>
    </ligand>
</feature>
<evidence type="ECO:0000256" key="13">
    <source>
        <dbReference type="ARBA" id="ARBA00023268"/>
    </source>
</evidence>
<evidence type="ECO:0000256" key="2">
    <source>
        <dbReference type="ARBA" id="ARBA00000909"/>
    </source>
</evidence>
<evidence type="ECO:0000256" key="1">
    <source>
        <dbReference type="ARBA" id="ARBA00000013"/>
    </source>
</evidence>
<evidence type="ECO:0000256" key="15">
    <source>
        <dbReference type="ARBA" id="ARBA00048238"/>
    </source>
</evidence>
<evidence type="ECO:0000256" key="11">
    <source>
        <dbReference type="ARBA" id="ARBA00023235"/>
    </source>
</evidence>
<dbReference type="AlphaFoldDB" id="A0A1H9UY05"/>
<dbReference type="EMBL" id="FOGQ01000009">
    <property type="protein sequence ID" value="SES14302.1"/>
    <property type="molecule type" value="Genomic_DNA"/>
</dbReference>
<organism evidence="21 22">
    <name type="scientific">Corynebacterium cystitidis DSM 20524</name>
    <dbReference type="NCBI Taxonomy" id="1121357"/>
    <lineage>
        <taxon>Bacteria</taxon>
        <taxon>Bacillati</taxon>
        <taxon>Actinomycetota</taxon>
        <taxon>Actinomycetes</taxon>
        <taxon>Mycobacteriales</taxon>
        <taxon>Corynebacteriaceae</taxon>
        <taxon>Corynebacterium</taxon>
    </lineage>
</organism>
<evidence type="ECO:0000256" key="10">
    <source>
        <dbReference type="ARBA" id="ARBA00023027"/>
    </source>
</evidence>
<reference evidence="22" key="1">
    <citation type="submission" date="2016-10" db="EMBL/GenBank/DDBJ databases">
        <authorList>
            <person name="Varghese N."/>
            <person name="Submissions S."/>
        </authorList>
    </citation>
    <scope>NUCLEOTIDE SEQUENCE [LARGE SCALE GENOMIC DNA]</scope>
    <source>
        <strain evidence="22">DSM 20524</strain>
    </source>
</reference>
<keyword evidence="5 18" id="KW-0479">Metal-binding</keyword>
<dbReference type="InterPro" id="IPR036652">
    <property type="entry name" value="YjeF_N_dom_sf"/>
</dbReference>
<dbReference type="Gene3D" id="3.40.50.10260">
    <property type="entry name" value="YjeF N-terminal domain"/>
    <property type="match status" value="1"/>
</dbReference>
<evidence type="ECO:0000256" key="3">
    <source>
        <dbReference type="ARBA" id="ARBA00006001"/>
    </source>
</evidence>
<dbReference type="HAMAP" id="MF_01965">
    <property type="entry name" value="NADHX_dehydratase"/>
    <property type="match status" value="1"/>
</dbReference>
<evidence type="ECO:0000256" key="6">
    <source>
        <dbReference type="ARBA" id="ARBA00022741"/>
    </source>
</evidence>
<dbReference type="CDD" id="cd01171">
    <property type="entry name" value="YXKO-related"/>
    <property type="match status" value="1"/>
</dbReference>
<name>A0A1H9UY05_9CORY</name>
<keyword evidence="21" id="KW-0418">Kinase</keyword>
<evidence type="ECO:0000256" key="8">
    <source>
        <dbReference type="ARBA" id="ARBA00022857"/>
    </source>
</evidence>
<comment type="cofactor">
    <cofactor evidence="17">
        <name>Mg(2+)</name>
        <dbReference type="ChEBI" id="CHEBI:18420"/>
    </cofactor>
</comment>
<evidence type="ECO:0000256" key="18">
    <source>
        <dbReference type="PIRNR" id="PIRNR017184"/>
    </source>
</evidence>
<evidence type="ECO:0000313" key="22">
    <source>
        <dbReference type="Proteomes" id="UP000198929"/>
    </source>
</evidence>
<dbReference type="EC" id="4.2.1.136" evidence="17"/>
<proteinExistence type="inferred from homology"/>
<dbReference type="STRING" id="1121357.SAMN05661109_01990"/>
<dbReference type="InterPro" id="IPR000631">
    <property type="entry name" value="CARKD"/>
</dbReference>
<evidence type="ECO:0000259" key="19">
    <source>
        <dbReference type="PROSITE" id="PS51383"/>
    </source>
</evidence>
<evidence type="ECO:0000256" key="12">
    <source>
        <dbReference type="ARBA" id="ARBA00023239"/>
    </source>
</evidence>
<feature type="domain" description="YjeF N-terminal" evidence="20">
    <location>
        <begin position="10"/>
        <end position="221"/>
    </location>
</feature>
<comment type="similarity">
    <text evidence="3 18">In the N-terminal section; belongs to the NnrE/AIBP family.</text>
</comment>
<comment type="function">
    <text evidence="14 18">Bifunctional enzyme that catalyzes the epimerization of the S- and R-forms of NAD(P)HX and the dehydration of the S-form of NAD(P)HX at the expense of ADP, which is converted to AMP. This allows the repair of both epimers of NAD(P)HX, a damaged form of NAD(P)H that is a result of enzymatic or heat-dependent hydration.</text>
</comment>
<protein>
    <recommendedName>
        <fullName evidence="17">ADP-dependent (S)-NAD(P)H-hydrate dehydratase</fullName>
        <ecNumber evidence="17">4.2.1.136</ecNumber>
    </recommendedName>
    <alternativeName>
        <fullName evidence="17">ADP-dependent NAD(P)HX dehydratase</fullName>
    </alternativeName>
</protein>
<dbReference type="PROSITE" id="PS51383">
    <property type="entry name" value="YJEF_C_3"/>
    <property type="match status" value="1"/>
</dbReference>
<keyword evidence="6 17" id="KW-0547">Nucleotide-binding</keyword>
<feature type="binding site" evidence="17">
    <location>
        <position position="340"/>
    </location>
    <ligand>
        <name>(6S)-NADPHX</name>
        <dbReference type="ChEBI" id="CHEBI:64076"/>
    </ligand>
</feature>
<keyword evidence="8 17" id="KW-0521">NADP</keyword>
<evidence type="ECO:0000256" key="9">
    <source>
        <dbReference type="ARBA" id="ARBA00022958"/>
    </source>
</evidence>
<keyword evidence="13" id="KW-0511">Multifunctional enzyme</keyword>
<dbReference type="GO" id="GO:0052855">
    <property type="term" value="F:ADP-dependent NAD(P)H-hydrate dehydratase activity"/>
    <property type="evidence" value="ECO:0007669"/>
    <property type="project" value="UniProtKB-UniRule"/>
</dbReference>
<comment type="catalytic activity">
    <reaction evidence="2 18">
        <text>(6R)-NADPHX = (6S)-NADPHX</text>
        <dbReference type="Rhea" id="RHEA:32227"/>
        <dbReference type="ChEBI" id="CHEBI:64076"/>
        <dbReference type="ChEBI" id="CHEBI:64077"/>
        <dbReference type="EC" id="5.1.99.6"/>
    </reaction>
</comment>
<keyword evidence="9 18" id="KW-0630">Potassium</keyword>
<feature type="binding site" evidence="17">
    <location>
        <position position="457"/>
    </location>
    <ligand>
        <name>AMP</name>
        <dbReference type="ChEBI" id="CHEBI:456215"/>
    </ligand>
</feature>
<dbReference type="PANTHER" id="PTHR12592:SF0">
    <property type="entry name" value="ATP-DEPENDENT (S)-NAD(P)H-HYDRATE DEHYDRATASE"/>
    <property type="match status" value="1"/>
</dbReference>
<dbReference type="SUPFAM" id="SSF64153">
    <property type="entry name" value="YjeF N-terminal domain-like"/>
    <property type="match status" value="1"/>
</dbReference>
<dbReference type="RefSeq" id="WP_092259725.1">
    <property type="nucleotide sequence ID" value="NZ_CP047199.1"/>
</dbReference>
<evidence type="ECO:0000313" key="21">
    <source>
        <dbReference type="EMBL" id="SES14302.1"/>
    </source>
</evidence>
<dbReference type="SUPFAM" id="SSF53613">
    <property type="entry name" value="Ribokinase-like"/>
    <property type="match status" value="1"/>
</dbReference>
<dbReference type="GO" id="GO:0052856">
    <property type="term" value="F:NAD(P)HX epimerase activity"/>
    <property type="evidence" value="ECO:0007669"/>
    <property type="project" value="UniProtKB-EC"/>
</dbReference>
<comment type="cofactor">
    <cofactor evidence="18">
        <name>K(+)</name>
        <dbReference type="ChEBI" id="CHEBI:29103"/>
    </cofactor>
    <text evidence="18">Binds 1 potassium ion per subunit.</text>
</comment>
<evidence type="ECO:0000256" key="4">
    <source>
        <dbReference type="ARBA" id="ARBA00009524"/>
    </source>
</evidence>
<keyword evidence="12 17" id="KW-0456">Lyase</keyword>
<keyword evidence="11 18" id="KW-0413">Isomerase</keyword>
<feature type="binding site" evidence="17">
    <location>
        <begin position="429"/>
        <end position="433"/>
    </location>
    <ligand>
        <name>AMP</name>
        <dbReference type="ChEBI" id="CHEBI:456215"/>
    </ligand>
</feature>
<comment type="catalytic activity">
    <reaction evidence="1 18">
        <text>(6R)-NADHX = (6S)-NADHX</text>
        <dbReference type="Rhea" id="RHEA:32215"/>
        <dbReference type="ChEBI" id="CHEBI:64074"/>
        <dbReference type="ChEBI" id="CHEBI:64075"/>
        <dbReference type="EC" id="5.1.99.6"/>
    </reaction>
</comment>
<feature type="binding site" evidence="17">
    <location>
        <position position="393"/>
    </location>
    <ligand>
        <name>(6S)-NADPHX</name>
        <dbReference type="ChEBI" id="CHEBI:64076"/>
    </ligand>
</feature>
<evidence type="ECO:0000256" key="7">
    <source>
        <dbReference type="ARBA" id="ARBA00022840"/>
    </source>
</evidence>
<dbReference type="Pfam" id="PF01256">
    <property type="entry name" value="Carb_kinase"/>
    <property type="match status" value="1"/>
</dbReference>
<dbReference type="Proteomes" id="UP000198929">
    <property type="component" value="Unassembled WGS sequence"/>
</dbReference>